<dbReference type="InterPro" id="IPR012902">
    <property type="entry name" value="N_methyl_site"/>
</dbReference>
<keyword evidence="1" id="KW-0472">Membrane</keyword>
<dbReference type="InterPro" id="IPR031982">
    <property type="entry name" value="PilE-like"/>
</dbReference>
<keyword evidence="1" id="KW-1133">Transmembrane helix</keyword>
<feature type="transmembrane region" description="Helical" evidence="1">
    <location>
        <begin position="20"/>
        <end position="41"/>
    </location>
</feature>
<organism evidence="2 3">
    <name type="scientific">Simiduia curdlanivorans</name>
    <dbReference type="NCBI Taxonomy" id="1492769"/>
    <lineage>
        <taxon>Bacteria</taxon>
        <taxon>Pseudomonadati</taxon>
        <taxon>Pseudomonadota</taxon>
        <taxon>Gammaproteobacteria</taxon>
        <taxon>Cellvibrionales</taxon>
        <taxon>Cellvibrionaceae</taxon>
        <taxon>Simiduia</taxon>
    </lineage>
</organism>
<dbReference type="InterPro" id="IPR045584">
    <property type="entry name" value="Pilin-like"/>
</dbReference>
<dbReference type="PROSITE" id="PS00409">
    <property type="entry name" value="PROKAR_NTER_METHYL"/>
    <property type="match status" value="1"/>
</dbReference>
<dbReference type="NCBIfam" id="TIGR02532">
    <property type="entry name" value="IV_pilin_GFxxxE"/>
    <property type="match status" value="1"/>
</dbReference>
<keyword evidence="1" id="KW-0812">Transmembrane</keyword>
<dbReference type="Gene3D" id="3.30.700.10">
    <property type="entry name" value="Glycoprotein, Type 4 Pilin"/>
    <property type="match status" value="1"/>
</dbReference>
<accession>A0ABV8V8B3</accession>
<dbReference type="Pfam" id="PF16732">
    <property type="entry name" value="ComP_DUS"/>
    <property type="match status" value="1"/>
</dbReference>
<dbReference type="Proteomes" id="UP001595840">
    <property type="component" value="Unassembled WGS sequence"/>
</dbReference>
<name>A0ABV8V8B3_9GAMM</name>
<dbReference type="SUPFAM" id="SSF54523">
    <property type="entry name" value="Pili subunits"/>
    <property type="match status" value="1"/>
</dbReference>
<evidence type="ECO:0000313" key="3">
    <source>
        <dbReference type="Proteomes" id="UP001595840"/>
    </source>
</evidence>
<gene>
    <name evidence="2" type="ORF">ACFOX3_17740</name>
</gene>
<dbReference type="PANTHER" id="PTHR30093:SF47">
    <property type="entry name" value="TYPE IV PILUS NON-CORE MINOR PILIN PILE"/>
    <property type="match status" value="1"/>
</dbReference>
<dbReference type="EMBL" id="JBHSCX010000021">
    <property type="protein sequence ID" value="MFC4364159.1"/>
    <property type="molecule type" value="Genomic_DNA"/>
</dbReference>
<dbReference type="RefSeq" id="WP_290262576.1">
    <property type="nucleotide sequence ID" value="NZ_JAUFQG010000004.1"/>
</dbReference>
<reference evidence="3" key="1">
    <citation type="journal article" date="2019" name="Int. J. Syst. Evol. Microbiol.">
        <title>The Global Catalogue of Microorganisms (GCM) 10K type strain sequencing project: providing services to taxonomists for standard genome sequencing and annotation.</title>
        <authorList>
            <consortium name="The Broad Institute Genomics Platform"/>
            <consortium name="The Broad Institute Genome Sequencing Center for Infectious Disease"/>
            <person name="Wu L."/>
            <person name="Ma J."/>
        </authorList>
    </citation>
    <scope>NUCLEOTIDE SEQUENCE [LARGE SCALE GENOMIC DNA]</scope>
    <source>
        <strain evidence="3">CECT 8570</strain>
    </source>
</reference>
<sequence length="146" mass="15302">MASTSINWDAKMRQAAGFTLIELMMVVAIVGILAAVAIPSYNDSVRKSNRTDGYVVLEETAQRLQRCFTAYGAYNNAACTVYGLVSGGAVLNSEHSYYTVAISGESATAYTLTATAVAGGQQADTGCTALVLTSAGARTPAACWRR</sequence>
<dbReference type="PANTHER" id="PTHR30093">
    <property type="entry name" value="GENERAL SECRETION PATHWAY PROTEIN G"/>
    <property type="match status" value="1"/>
</dbReference>
<comment type="caution">
    <text evidence="2">The sequence shown here is derived from an EMBL/GenBank/DDBJ whole genome shotgun (WGS) entry which is preliminary data.</text>
</comment>
<proteinExistence type="predicted"/>
<protein>
    <submittedName>
        <fullName evidence="2">Type IV pilin protein</fullName>
    </submittedName>
</protein>
<dbReference type="Pfam" id="PF07963">
    <property type="entry name" value="N_methyl"/>
    <property type="match status" value="1"/>
</dbReference>
<evidence type="ECO:0000256" key="1">
    <source>
        <dbReference type="SAM" id="Phobius"/>
    </source>
</evidence>
<keyword evidence="3" id="KW-1185">Reference proteome</keyword>
<evidence type="ECO:0000313" key="2">
    <source>
        <dbReference type="EMBL" id="MFC4364159.1"/>
    </source>
</evidence>